<name>A0A553MYG6_9TELE</name>
<evidence type="ECO:0000313" key="2">
    <source>
        <dbReference type="EMBL" id="TRY58241.1"/>
    </source>
</evidence>
<dbReference type="AlphaFoldDB" id="A0A553MYG6"/>
<dbReference type="STRING" id="623744.A0A553MYG6"/>
<dbReference type="InterPro" id="IPR031591">
    <property type="entry name" value="CCDC106"/>
</dbReference>
<dbReference type="PANTHER" id="PTHR16477:SF5">
    <property type="entry name" value="COILED-COIL DOMAIN-CONTAINING PROTEIN 106-RELATED"/>
    <property type="match status" value="1"/>
</dbReference>
<protein>
    <recommendedName>
        <fullName evidence="4">Coiled-coil domain-containing protein 106</fullName>
    </recommendedName>
</protein>
<organism evidence="2 3">
    <name type="scientific">Danionella cerebrum</name>
    <dbReference type="NCBI Taxonomy" id="2873325"/>
    <lineage>
        <taxon>Eukaryota</taxon>
        <taxon>Metazoa</taxon>
        <taxon>Chordata</taxon>
        <taxon>Craniata</taxon>
        <taxon>Vertebrata</taxon>
        <taxon>Euteleostomi</taxon>
        <taxon>Actinopterygii</taxon>
        <taxon>Neopterygii</taxon>
        <taxon>Teleostei</taxon>
        <taxon>Ostariophysi</taxon>
        <taxon>Cypriniformes</taxon>
        <taxon>Danionidae</taxon>
        <taxon>Danioninae</taxon>
        <taxon>Danionella</taxon>
    </lineage>
</organism>
<gene>
    <name evidence="2" type="ORF">DNTS_021942</name>
</gene>
<reference evidence="2 3" key="1">
    <citation type="journal article" date="2019" name="Sci. Data">
        <title>Hybrid genome assembly and annotation of Danionella translucida.</title>
        <authorList>
            <person name="Kadobianskyi M."/>
            <person name="Schulze L."/>
            <person name="Schuelke M."/>
            <person name="Judkewitz B."/>
        </authorList>
    </citation>
    <scope>NUCLEOTIDE SEQUENCE [LARGE SCALE GENOMIC DNA]</scope>
    <source>
        <strain evidence="2 3">Bolton</strain>
    </source>
</reference>
<dbReference type="PANTHER" id="PTHR16477">
    <property type="entry name" value="COILED-COIL DOMAIN-CONTAINING PROTEIN 106"/>
    <property type="match status" value="1"/>
</dbReference>
<comment type="caution">
    <text evidence="2">The sequence shown here is derived from an EMBL/GenBank/DDBJ whole genome shotgun (WGS) entry which is preliminary data.</text>
</comment>
<accession>A0A553MYG6</accession>
<dbReference type="EMBL" id="SRMA01027200">
    <property type="protein sequence ID" value="TRY58241.1"/>
    <property type="molecule type" value="Genomic_DNA"/>
</dbReference>
<evidence type="ECO:0000256" key="1">
    <source>
        <dbReference type="SAM" id="MobiDB-lite"/>
    </source>
</evidence>
<feature type="region of interest" description="Disordered" evidence="1">
    <location>
        <begin position="111"/>
        <end position="178"/>
    </location>
</feature>
<evidence type="ECO:0008006" key="4">
    <source>
        <dbReference type="Google" id="ProtNLM"/>
    </source>
</evidence>
<proteinExistence type="predicted"/>
<keyword evidence="3" id="KW-1185">Reference proteome</keyword>
<dbReference type="Pfam" id="PF15794">
    <property type="entry name" value="CCDC106"/>
    <property type="match status" value="1"/>
</dbReference>
<dbReference type="GO" id="GO:0005654">
    <property type="term" value="C:nucleoplasm"/>
    <property type="evidence" value="ECO:0007669"/>
    <property type="project" value="TreeGrafter"/>
</dbReference>
<sequence length="383" mass="43510">MDTRLCKRAHKVMETEEAKEVVEDNKEQTEDETEVPIRICEKKKPVKYSQKKQMEWTVSPTGALELAKLKEQIKMDRLTIEHLEDRIKYLEEANRDLKNDKDFLLSQIKGATNTPASTGKGSGKTALEPASSSTSTSPCPSSDSSFSSSSEEEEKKKKKKTKKSKKHPDSFSRSRMTTTNGVIRRYKKVLSMFKKHGSMKKAFAKINVDRNTIARTAVIAELAITFPDTFKDLLPRDEANERMSAFAERCRGAITQEMAEMITLKKNSGKLLPIACKILHNVEDSESWSDSDDVIKEDTIFTESVTASPLFFFVPRAAWNKLRKKQKNDHFKGLQWTNIISAGIRTDRKHKNETLSLQKMVDGKSNEPDEVLQKDHLTKACTQ</sequence>
<feature type="compositionally biased region" description="Basic residues" evidence="1">
    <location>
        <begin position="156"/>
        <end position="166"/>
    </location>
</feature>
<dbReference type="OrthoDB" id="8853683at2759"/>
<feature type="compositionally biased region" description="Low complexity" evidence="1">
    <location>
        <begin position="128"/>
        <end position="149"/>
    </location>
</feature>
<dbReference type="Proteomes" id="UP000316079">
    <property type="component" value="Unassembled WGS sequence"/>
</dbReference>
<evidence type="ECO:0000313" key="3">
    <source>
        <dbReference type="Proteomes" id="UP000316079"/>
    </source>
</evidence>